<dbReference type="InterPro" id="IPR002401">
    <property type="entry name" value="Cyt_P450_E_grp-I"/>
</dbReference>
<evidence type="ECO:0000256" key="6">
    <source>
        <dbReference type="ARBA" id="ARBA00023004"/>
    </source>
</evidence>
<evidence type="ECO:0000313" key="11">
    <source>
        <dbReference type="Proteomes" id="UP000030106"/>
    </source>
</evidence>
<evidence type="ECO:0000256" key="4">
    <source>
        <dbReference type="ARBA" id="ARBA00022723"/>
    </source>
</evidence>
<comment type="cofactor">
    <cofactor evidence="1 8">
        <name>heme</name>
        <dbReference type="ChEBI" id="CHEBI:30413"/>
    </cofactor>
</comment>
<evidence type="ECO:0000313" key="10">
    <source>
        <dbReference type="EMBL" id="KGQ03699.1"/>
    </source>
</evidence>
<evidence type="ECO:0000256" key="3">
    <source>
        <dbReference type="ARBA" id="ARBA00022617"/>
    </source>
</evidence>
<comment type="similarity">
    <text evidence="2 9">Belongs to the cytochrome P450 family.</text>
</comment>
<keyword evidence="6 8" id="KW-0408">Iron</keyword>
<evidence type="ECO:0000256" key="8">
    <source>
        <dbReference type="PIRSR" id="PIRSR602401-1"/>
    </source>
</evidence>
<dbReference type="PRINTS" id="PR00463">
    <property type="entry name" value="EP450I"/>
</dbReference>
<evidence type="ECO:0000256" key="2">
    <source>
        <dbReference type="ARBA" id="ARBA00010617"/>
    </source>
</evidence>
<dbReference type="HOGENOM" id="CLU_001570_2_0_1"/>
<dbReference type="PANTHER" id="PTHR46300:SF7">
    <property type="entry name" value="P450, PUTATIVE (EUROFUNG)-RELATED"/>
    <property type="match status" value="1"/>
</dbReference>
<dbReference type="InterPro" id="IPR017972">
    <property type="entry name" value="Cyt_P450_CS"/>
</dbReference>
<dbReference type="GO" id="GO:0016705">
    <property type="term" value="F:oxidoreductase activity, acting on paired donors, with incorporation or reduction of molecular oxygen"/>
    <property type="evidence" value="ECO:0007669"/>
    <property type="project" value="InterPro"/>
</dbReference>
<reference evidence="10 11" key="1">
    <citation type="submission" date="2012-10" db="EMBL/GenBank/DDBJ databases">
        <title>Genome sequencing and analysis of entomopathogenic fungi Beauveria bassiana D1-5.</title>
        <authorList>
            <person name="Li Q."/>
            <person name="Wang L."/>
            <person name="Zhang Z."/>
            <person name="Wang Q."/>
            <person name="Ren J."/>
            <person name="Wang M."/>
            <person name="Xu W."/>
            <person name="Wang J."/>
            <person name="Lu Y."/>
            <person name="Du Q."/>
            <person name="Sun Z."/>
        </authorList>
    </citation>
    <scope>NUCLEOTIDE SEQUENCE [LARGE SCALE GENOMIC DNA]</scope>
    <source>
        <strain evidence="10 11">D1-5</strain>
    </source>
</reference>
<accession>A0A0A2VSG3</accession>
<dbReference type="GO" id="GO:0004497">
    <property type="term" value="F:monooxygenase activity"/>
    <property type="evidence" value="ECO:0007669"/>
    <property type="project" value="UniProtKB-KW"/>
</dbReference>
<dbReference type="STRING" id="1245745.A0A0A2VSG3"/>
<evidence type="ECO:0000256" key="9">
    <source>
        <dbReference type="RuleBase" id="RU000461"/>
    </source>
</evidence>
<dbReference type="Gene3D" id="1.10.630.10">
    <property type="entry name" value="Cytochrome P450"/>
    <property type="match status" value="2"/>
</dbReference>
<dbReference type="EMBL" id="ANFO01001180">
    <property type="protein sequence ID" value="KGQ03699.1"/>
    <property type="molecule type" value="Genomic_DNA"/>
</dbReference>
<keyword evidence="5 9" id="KW-0560">Oxidoreductase</keyword>
<sequence>MDKHANSSDSRPLSVILHDLTGWDRQLSFQANTDIARRERKYMLQALGSPTQVQKYADLIQFEARKFLLQLLETPSGFISHIRKNVGSIILKITYGYNAEPRGPDPLIALSELSIQHVLPVTSQGAWAIEILPIKPLCGPLRLCMLLGQTRCVALVLLHQPPHQCAIFIVALVHLLTRADWKDEYEKTGVAIQTFFLAMVTNFEVQQKAQAEIDEVVGHGRLPMAEDLENLPFVRAVIAEVLRWHPVAPLGISHRVTKDIPYQGFVIPEGAILIPNIWAMAHDPDVYRDPLLFDPTRFLDAKYGEGGHSAISAPPDPRSYVFGFGRRMCPGRFLAEATLSLAIMQVLACYTIRKPWRDGMEVEVVPCFLPGLVSAPDSFELTITPRHDTVESLVRAVEVDDPWASGDSKEL</sequence>
<keyword evidence="3 8" id="KW-0349">Heme</keyword>
<keyword evidence="7 9" id="KW-0503">Monooxygenase</keyword>
<dbReference type="SUPFAM" id="SSF48264">
    <property type="entry name" value="Cytochrome P450"/>
    <property type="match status" value="1"/>
</dbReference>
<dbReference type="GO" id="GO:0005506">
    <property type="term" value="F:iron ion binding"/>
    <property type="evidence" value="ECO:0007669"/>
    <property type="project" value="InterPro"/>
</dbReference>
<evidence type="ECO:0000256" key="7">
    <source>
        <dbReference type="ARBA" id="ARBA00023033"/>
    </source>
</evidence>
<dbReference type="PRINTS" id="PR00385">
    <property type="entry name" value="P450"/>
</dbReference>
<keyword evidence="4 8" id="KW-0479">Metal-binding</keyword>
<feature type="binding site" description="axial binding residue" evidence="8">
    <location>
        <position position="329"/>
    </location>
    <ligand>
        <name>heme</name>
        <dbReference type="ChEBI" id="CHEBI:30413"/>
    </ligand>
    <ligandPart>
        <name>Fe</name>
        <dbReference type="ChEBI" id="CHEBI:18248"/>
    </ligandPart>
</feature>
<dbReference type="InterPro" id="IPR001128">
    <property type="entry name" value="Cyt_P450"/>
</dbReference>
<evidence type="ECO:0000256" key="1">
    <source>
        <dbReference type="ARBA" id="ARBA00001971"/>
    </source>
</evidence>
<dbReference type="InterPro" id="IPR036396">
    <property type="entry name" value="Cyt_P450_sf"/>
</dbReference>
<dbReference type="PROSITE" id="PS00086">
    <property type="entry name" value="CYTOCHROME_P450"/>
    <property type="match status" value="1"/>
</dbReference>
<dbReference type="Proteomes" id="UP000030106">
    <property type="component" value="Unassembled WGS sequence"/>
</dbReference>
<dbReference type="AlphaFoldDB" id="A0A0A2VSG3"/>
<protein>
    <submittedName>
        <fullName evidence="10">O-methylsterigmatocystin oxidoreductase</fullName>
    </submittedName>
</protein>
<proteinExistence type="inferred from homology"/>
<name>A0A0A2VSG3_BEABA</name>
<organism evidence="10 11">
    <name type="scientific">Beauveria bassiana D1-5</name>
    <dbReference type="NCBI Taxonomy" id="1245745"/>
    <lineage>
        <taxon>Eukaryota</taxon>
        <taxon>Fungi</taxon>
        <taxon>Dikarya</taxon>
        <taxon>Ascomycota</taxon>
        <taxon>Pezizomycotina</taxon>
        <taxon>Sordariomycetes</taxon>
        <taxon>Hypocreomycetidae</taxon>
        <taxon>Hypocreales</taxon>
        <taxon>Cordycipitaceae</taxon>
        <taxon>Beauveria</taxon>
    </lineage>
</organism>
<evidence type="ECO:0000256" key="5">
    <source>
        <dbReference type="ARBA" id="ARBA00023002"/>
    </source>
</evidence>
<gene>
    <name evidence="10" type="ORF">BBAD15_g11060</name>
</gene>
<dbReference type="InterPro" id="IPR050364">
    <property type="entry name" value="Cytochrome_P450_fung"/>
</dbReference>
<dbReference type="GO" id="GO:0020037">
    <property type="term" value="F:heme binding"/>
    <property type="evidence" value="ECO:0007669"/>
    <property type="project" value="InterPro"/>
</dbReference>
<dbReference type="PANTHER" id="PTHR46300">
    <property type="entry name" value="P450, PUTATIVE (EUROFUNG)-RELATED-RELATED"/>
    <property type="match status" value="1"/>
</dbReference>
<dbReference type="Pfam" id="PF00067">
    <property type="entry name" value="p450"/>
    <property type="match status" value="1"/>
</dbReference>
<comment type="caution">
    <text evidence="10">The sequence shown here is derived from an EMBL/GenBank/DDBJ whole genome shotgun (WGS) entry which is preliminary data.</text>
</comment>